<dbReference type="Proteomes" id="UP000681720">
    <property type="component" value="Unassembled WGS sequence"/>
</dbReference>
<dbReference type="AlphaFoldDB" id="A0A819ISR7"/>
<evidence type="ECO:0000313" key="2">
    <source>
        <dbReference type="EMBL" id="CAF3921035.1"/>
    </source>
</evidence>
<dbReference type="EMBL" id="CAJOBG010004939">
    <property type="protein sequence ID" value="CAF4132713.1"/>
    <property type="molecule type" value="Genomic_DNA"/>
</dbReference>
<name>A0A819ISR7_9BILA</name>
<evidence type="ECO:0000313" key="7">
    <source>
        <dbReference type="Proteomes" id="UP000663866"/>
    </source>
</evidence>
<sequence length="114" mass="13277">MPPKRGESARRRRKSVEGNSMRITSTIKSPQRQTTNMKAEFRIASLIIEVEFLKKVNMSHLIKAHLPEVKTLNIQNNRIAKMVDLEISEYHVTRTLDYQGFKYKKITCLTNENS</sequence>
<dbReference type="Proteomes" id="UP000663866">
    <property type="component" value="Unassembled WGS sequence"/>
</dbReference>
<evidence type="ECO:0000313" key="3">
    <source>
        <dbReference type="EMBL" id="CAF4132713.1"/>
    </source>
</evidence>
<dbReference type="Proteomes" id="UP000663842">
    <property type="component" value="Unassembled WGS sequence"/>
</dbReference>
<organism evidence="2 6">
    <name type="scientific">Rotaria magnacalcarata</name>
    <dbReference type="NCBI Taxonomy" id="392030"/>
    <lineage>
        <taxon>Eukaryota</taxon>
        <taxon>Metazoa</taxon>
        <taxon>Spiralia</taxon>
        <taxon>Gnathifera</taxon>
        <taxon>Rotifera</taxon>
        <taxon>Eurotatoria</taxon>
        <taxon>Bdelloidea</taxon>
        <taxon>Philodinida</taxon>
        <taxon>Philodinidae</taxon>
        <taxon>Rotaria</taxon>
    </lineage>
</organism>
<evidence type="ECO:0000313" key="5">
    <source>
        <dbReference type="EMBL" id="CAF4406096.1"/>
    </source>
</evidence>
<evidence type="ECO:0000313" key="6">
    <source>
        <dbReference type="Proteomes" id="UP000663842"/>
    </source>
</evidence>
<feature type="compositionally biased region" description="Polar residues" evidence="1">
    <location>
        <begin position="17"/>
        <end position="35"/>
    </location>
</feature>
<keyword evidence="7" id="KW-1185">Reference proteome</keyword>
<reference evidence="2" key="1">
    <citation type="submission" date="2021-02" db="EMBL/GenBank/DDBJ databases">
        <authorList>
            <person name="Nowell W R."/>
        </authorList>
    </citation>
    <scope>NUCLEOTIDE SEQUENCE</scope>
</reference>
<evidence type="ECO:0000256" key="1">
    <source>
        <dbReference type="SAM" id="MobiDB-lite"/>
    </source>
</evidence>
<dbReference type="EMBL" id="CAJOBH010009260">
    <property type="protein sequence ID" value="CAF4136491.1"/>
    <property type="molecule type" value="Genomic_DNA"/>
</dbReference>
<comment type="caution">
    <text evidence="2">The sequence shown here is derived from an EMBL/GenBank/DDBJ whole genome shotgun (WGS) entry which is preliminary data.</text>
</comment>
<feature type="region of interest" description="Disordered" evidence="1">
    <location>
        <begin position="1"/>
        <end position="35"/>
    </location>
</feature>
<dbReference type="Proteomes" id="UP000681967">
    <property type="component" value="Unassembled WGS sequence"/>
</dbReference>
<proteinExistence type="predicted"/>
<dbReference type="EMBL" id="CAJOBJ010058125">
    <property type="protein sequence ID" value="CAF4406096.1"/>
    <property type="molecule type" value="Genomic_DNA"/>
</dbReference>
<gene>
    <name evidence="4" type="ORF">BYL167_LOCUS20808</name>
    <name evidence="5" type="ORF">GIL414_LOCUS30385</name>
    <name evidence="3" type="ORF">OVN521_LOCUS22606</name>
    <name evidence="2" type="ORF">UXM345_LOCUS11627</name>
</gene>
<protein>
    <submittedName>
        <fullName evidence="2">Uncharacterized protein</fullName>
    </submittedName>
</protein>
<evidence type="ECO:0000313" key="4">
    <source>
        <dbReference type="EMBL" id="CAF4136491.1"/>
    </source>
</evidence>
<accession>A0A819ISR7</accession>
<dbReference type="EMBL" id="CAJOBF010001169">
    <property type="protein sequence ID" value="CAF3921035.1"/>
    <property type="molecule type" value="Genomic_DNA"/>
</dbReference>